<organism evidence="1 2">
    <name type="scientific">Scortum barcoo</name>
    <name type="common">barcoo grunter</name>
    <dbReference type="NCBI Taxonomy" id="214431"/>
    <lineage>
        <taxon>Eukaryota</taxon>
        <taxon>Metazoa</taxon>
        <taxon>Chordata</taxon>
        <taxon>Craniata</taxon>
        <taxon>Vertebrata</taxon>
        <taxon>Euteleostomi</taxon>
        <taxon>Actinopterygii</taxon>
        <taxon>Neopterygii</taxon>
        <taxon>Teleostei</taxon>
        <taxon>Neoteleostei</taxon>
        <taxon>Acanthomorphata</taxon>
        <taxon>Eupercaria</taxon>
        <taxon>Centrarchiformes</taxon>
        <taxon>Terapontoidei</taxon>
        <taxon>Terapontidae</taxon>
        <taxon>Scortum</taxon>
    </lineage>
</organism>
<proteinExistence type="predicted"/>
<comment type="caution">
    <text evidence="1">The sequence shown here is derived from an EMBL/GenBank/DDBJ whole genome shotgun (WGS) entry which is preliminary data.</text>
</comment>
<protein>
    <submittedName>
        <fullName evidence="1">Uncharacterized protein</fullName>
    </submittedName>
</protein>
<evidence type="ECO:0000313" key="1">
    <source>
        <dbReference type="EMBL" id="KAI3353157.1"/>
    </source>
</evidence>
<sequence>MKWMEPMARPTDQLPPPSMSSRSKSPPNSGEVAGSNSMAWAKMFKKPGGGLKKSYQPGSMLSLALTKGLLNEPGQNSCFLNSAVQSIFSQFQQSRERVLPSDSLRNALAETFKDEQRFQLGLMDDAAECFENILERIHLHIVSDTATDACSSKSCITHQKFAMMLYEQFVCRCCGASSDPHPFTEFVHYVSTTALCQQVDRMLGKNERLRSDMFGELLQAANNTGDLRSCPSDCGQSIKIRRVLMNCPEIVTIGFVWDAEQSDLTDDVIRSLGPRLNLCGLFNRVTDENAKRSELHLVGMICFSSKHYSAFAYHTKSSKWMFFDDATVKEIGSKWKDVASKCIRGHFQPLLLFYTNPEGSPVSNEDAPRQTTMCPRYKAQVNGDMTENGPRPPVDQKLKTYPRSEKSSNHSSRGSQEPRGGTQGGGHSRRNNSSPSRFDQESCQEPWGKSGSEGSRSKSKSTWRPIREVLNVDTVLNELEQRRQQQHDSPRHSKPSSQERVHTEQSRDREREHVRTREDRKQKCLMTIYEDEQRHETESHSSVESESRANQQRGSRLKGGPKTLLRSDTWTIQRTESGYESSDRLSSGSTNPDSPGVDGFGVVKDQRSTPEAQLQSQLHQKGGDAKSSIMSSPSHNGKHQPKPQGKNHDQVSHSHLKCSPSSR</sequence>
<gene>
    <name evidence="1" type="ORF">L3Q82_019709</name>
</gene>
<evidence type="ECO:0000313" key="2">
    <source>
        <dbReference type="Proteomes" id="UP000831701"/>
    </source>
</evidence>
<name>A0ACB8VBU8_9TELE</name>
<dbReference type="EMBL" id="CM041553">
    <property type="protein sequence ID" value="KAI3353157.1"/>
    <property type="molecule type" value="Genomic_DNA"/>
</dbReference>
<reference evidence="1" key="1">
    <citation type="submission" date="2022-04" db="EMBL/GenBank/DDBJ databases">
        <title>Jade perch genome.</title>
        <authorList>
            <person name="Chao B."/>
        </authorList>
    </citation>
    <scope>NUCLEOTIDE SEQUENCE</scope>
    <source>
        <strain evidence="1">CB-2022</strain>
    </source>
</reference>
<accession>A0ACB8VBU8</accession>
<keyword evidence="2" id="KW-1185">Reference proteome</keyword>
<dbReference type="Proteomes" id="UP000831701">
    <property type="component" value="Chromosome 23"/>
</dbReference>